<organism evidence="6 7">
    <name type="scientific">Kibdelosporangium banguiense</name>
    <dbReference type="NCBI Taxonomy" id="1365924"/>
    <lineage>
        <taxon>Bacteria</taxon>
        <taxon>Bacillati</taxon>
        <taxon>Actinomycetota</taxon>
        <taxon>Actinomycetes</taxon>
        <taxon>Pseudonocardiales</taxon>
        <taxon>Pseudonocardiaceae</taxon>
        <taxon>Kibdelosporangium</taxon>
    </lineage>
</organism>
<dbReference type="RefSeq" id="WP_209642896.1">
    <property type="nucleotide sequence ID" value="NZ_JAGINW010000001.1"/>
</dbReference>
<proteinExistence type="predicted"/>
<dbReference type="GO" id="GO:0004791">
    <property type="term" value="F:thioredoxin-disulfide reductase (NADPH) activity"/>
    <property type="evidence" value="ECO:0007669"/>
    <property type="project" value="UniProtKB-EC"/>
</dbReference>
<protein>
    <submittedName>
        <fullName evidence="6">Thioredoxin reductase (NADPH)</fullName>
        <ecNumber evidence="6">1.8.1.9</ecNumber>
    </submittedName>
</protein>
<accession>A0ABS4TP41</accession>
<evidence type="ECO:0000256" key="2">
    <source>
        <dbReference type="ARBA" id="ARBA00023002"/>
    </source>
</evidence>
<dbReference type="PROSITE" id="PS50110">
    <property type="entry name" value="RESPONSE_REGULATORY"/>
    <property type="match status" value="1"/>
</dbReference>
<dbReference type="Gene3D" id="3.40.50.2300">
    <property type="match status" value="1"/>
</dbReference>
<keyword evidence="7" id="KW-1185">Reference proteome</keyword>
<comment type="caution">
    <text evidence="6">The sequence shown here is derived from an EMBL/GenBank/DDBJ whole genome shotgun (WGS) entry which is preliminary data.</text>
</comment>
<dbReference type="InterPro" id="IPR023753">
    <property type="entry name" value="FAD/NAD-binding_dom"/>
</dbReference>
<evidence type="ECO:0000256" key="4">
    <source>
        <dbReference type="PROSITE-ProRule" id="PRU00169"/>
    </source>
</evidence>
<dbReference type="Pfam" id="PF00072">
    <property type="entry name" value="Response_reg"/>
    <property type="match status" value="1"/>
</dbReference>
<dbReference type="SUPFAM" id="SSF52172">
    <property type="entry name" value="CheY-like"/>
    <property type="match status" value="1"/>
</dbReference>
<dbReference type="SMART" id="SM00448">
    <property type="entry name" value="REC"/>
    <property type="match status" value="1"/>
</dbReference>
<keyword evidence="4" id="KW-0597">Phosphoprotein</keyword>
<feature type="domain" description="Response regulatory" evidence="5">
    <location>
        <begin position="8"/>
        <end position="131"/>
    </location>
</feature>
<dbReference type="PANTHER" id="PTHR48105">
    <property type="entry name" value="THIOREDOXIN REDUCTASE 1-RELATED-RELATED"/>
    <property type="match status" value="1"/>
</dbReference>
<evidence type="ECO:0000313" key="6">
    <source>
        <dbReference type="EMBL" id="MBP2325730.1"/>
    </source>
</evidence>
<dbReference type="PRINTS" id="PR00469">
    <property type="entry name" value="PNDRDTASEII"/>
</dbReference>
<keyword evidence="2 6" id="KW-0560">Oxidoreductase</keyword>
<dbReference type="EC" id="1.8.1.9" evidence="6"/>
<evidence type="ECO:0000256" key="1">
    <source>
        <dbReference type="ARBA" id="ARBA00022630"/>
    </source>
</evidence>
<dbReference type="SUPFAM" id="SSF51905">
    <property type="entry name" value="FAD/NAD(P)-binding domain"/>
    <property type="match status" value="1"/>
</dbReference>
<dbReference type="InterPro" id="IPR036188">
    <property type="entry name" value="FAD/NAD-bd_sf"/>
</dbReference>
<comment type="catalytic activity">
    <reaction evidence="3">
        <text>[thioredoxin]-dithiol + NADP(+) = [thioredoxin]-disulfide + NADPH + H(+)</text>
        <dbReference type="Rhea" id="RHEA:20345"/>
        <dbReference type="Rhea" id="RHEA-COMP:10698"/>
        <dbReference type="Rhea" id="RHEA-COMP:10700"/>
        <dbReference type="ChEBI" id="CHEBI:15378"/>
        <dbReference type="ChEBI" id="CHEBI:29950"/>
        <dbReference type="ChEBI" id="CHEBI:50058"/>
        <dbReference type="ChEBI" id="CHEBI:57783"/>
        <dbReference type="ChEBI" id="CHEBI:58349"/>
        <dbReference type="EC" id="1.8.1.9"/>
    </reaction>
</comment>
<evidence type="ECO:0000259" key="5">
    <source>
        <dbReference type="PROSITE" id="PS50110"/>
    </source>
</evidence>
<sequence>MTSAARPSILTVDDDPSVSRAVARDLRRQYGEDYRIVRAESGPQALEALREIKLRGEEVAALLADYRMPQMSGIEFLEEAMDLFPAAKRVLLTAYADTDAAIQAINVVDLDHYLLKPWDPPQEKLYPVLDDLLLAWQQSDRQPVQQVRVIGHRWSARSYEVRDFLARNNVPFRWYELDDGECEAKRLLGAAGHDGADLPVVVTAEGEALVQPTDAELAAKVGLSTTPACDFYDLIVIGGGPAGLGAAVYGGSEGLRTVLVERLATGGQAGTSSRIENYLGFPEGVSGGQLTERARRQAQKFHVEMLTARHVVSLEPRGSARVVRFDDGSELSAHTVILATGVSYRTLDAPGLGDLTGRGVYYGASTTEGPNCEGQDVYLVGGANSAGQAAMYFARHARKVFLVVRGDSLVHTMSRYLIDQIAAQPKIEVLTCTEVAEGAGEDHLETLTLRHNKSGETTTVPASWLFAFIGAAPRTDWLAGTLLCDERGFVLAGPDLVPEGGRPAGWELDRPPYHLETSVPGVFVAGDVRADSVKRVASAVGEGAMAVTLVHRYLEKS</sequence>
<dbReference type="Gene3D" id="3.50.50.60">
    <property type="entry name" value="FAD/NAD(P)-binding domain"/>
    <property type="match status" value="2"/>
</dbReference>
<evidence type="ECO:0000313" key="7">
    <source>
        <dbReference type="Proteomes" id="UP001519332"/>
    </source>
</evidence>
<dbReference type="InterPro" id="IPR011006">
    <property type="entry name" value="CheY-like_superfamily"/>
</dbReference>
<gene>
    <name evidence="6" type="ORF">JOF56_006115</name>
</gene>
<dbReference type="CDD" id="cd17595">
    <property type="entry name" value="REC_TrxB"/>
    <property type="match status" value="1"/>
</dbReference>
<dbReference type="InterPro" id="IPR050097">
    <property type="entry name" value="Ferredoxin-NADP_redctase_2"/>
</dbReference>
<feature type="modified residue" description="4-aspartylphosphate" evidence="4">
    <location>
        <position position="65"/>
    </location>
</feature>
<dbReference type="Proteomes" id="UP001519332">
    <property type="component" value="Unassembled WGS sequence"/>
</dbReference>
<name>A0ABS4TP41_9PSEU</name>
<dbReference type="InterPro" id="IPR001789">
    <property type="entry name" value="Sig_transdc_resp-reg_receiver"/>
</dbReference>
<dbReference type="Pfam" id="PF07992">
    <property type="entry name" value="Pyr_redox_2"/>
    <property type="match status" value="1"/>
</dbReference>
<evidence type="ECO:0000256" key="3">
    <source>
        <dbReference type="ARBA" id="ARBA00048132"/>
    </source>
</evidence>
<reference evidence="6 7" key="1">
    <citation type="submission" date="2021-03" db="EMBL/GenBank/DDBJ databases">
        <title>Sequencing the genomes of 1000 actinobacteria strains.</title>
        <authorList>
            <person name="Klenk H.-P."/>
        </authorList>
    </citation>
    <scope>NUCLEOTIDE SEQUENCE [LARGE SCALE GENOMIC DNA]</scope>
    <source>
        <strain evidence="6 7">DSM 46670</strain>
    </source>
</reference>
<dbReference type="PRINTS" id="PR00368">
    <property type="entry name" value="FADPNR"/>
</dbReference>
<keyword evidence="1" id="KW-0285">Flavoprotein</keyword>
<dbReference type="EMBL" id="JAGINW010000001">
    <property type="protein sequence ID" value="MBP2325730.1"/>
    <property type="molecule type" value="Genomic_DNA"/>
</dbReference>